<organism evidence="1 3">
    <name type="scientific">Heracleum sosnowskyi</name>
    <dbReference type="NCBI Taxonomy" id="360622"/>
    <lineage>
        <taxon>Eukaryota</taxon>
        <taxon>Viridiplantae</taxon>
        <taxon>Streptophyta</taxon>
        <taxon>Embryophyta</taxon>
        <taxon>Tracheophyta</taxon>
        <taxon>Spermatophyta</taxon>
        <taxon>Magnoliopsida</taxon>
        <taxon>eudicotyledons</taxon>
        <taxon>Gunneridae</taxon>
        <taxon>Pentapetalae</taxon>
        <taxon>asterids</taxon>
        <taxon>campanulids</taxon>
        <taxon>Apiales</taxon>
        <taxon>Apiaceae</taxon>
        <taxon>Apioideae</taxon>
        <taxon>apioid superclade</taxon>
        <taxon>Tordylieae</taxon>
        <taxon>Tordyliinae</taxon>
        <taxon>Heracleum</taxon>
    </lineage>
</organism>
<evidence type="ECO:0000313" key="2">
    <source>
        <dbReference type="EMBL" id="KAK1355865.1"/>
    </source>
</evidence>
<protein>
    <submittedName>
        <fullName evidence="1">Uncharacterized protein</fullName>
    </submittedName>
</protein>
<sequence length="161" mass="18416">MDAEENIWINLPKYSEPYIKGIKAFLKNAFPKFSVVWEEEETREKKAPKDREDDIEARKDLHELGIRKVLHPVASSDGKHLEIRDAIFDMTNEEKDLFYLVLKNAKLPYGSASNIKRFFEGDGGSKITKVAKFGSCPETVKYAIGSKRNKDGKAIYLDESE</sequence>
<evidence type="ECO:0000313" key="3">
    <source>
        <dbReference type="Proteomes" id="UP001237642"/>
    </source>
</evidence>
<proteinExistence type="predicted"/>
<dbReference type="AlphaFoldDB" id="A0AAD8M147"/>
<dbReference type="Proteomes" id="UP001237642">
    <property type="component" value="Unassembled WGS sequence"/>
</dbReference>
<gene>
    <name evidence="1" type="ORF">POM88_049120</name>
    <name evidence="2" type="ORF">POM88_049121</name>
</gene>
<keyword evidence="3" id="KW-1185">Reference proteome</keyword>
<reference evidence="1" key="1">
    <citation type="submission" date="2023-02" db="EMBL/GenBank/DDBJ databases">
        <title>Genome of toxic invasive species Heracleum sosnowskyi carries increased number of genes despite the absence of recent whole-genome duplications.</title>
        <authorList>
            <person name="Schelkunov M."/>
            <person name="Shtratnikova V."/>
            <person name="Makarenko M."/>
            <person name="Klepikova A."/>
            <person name="Omelchenko D."/>
            <person name="Novikova G."/>
            <person name="Obukhova E."/>
            <person name="Bogdanov V."/>
            <person name="Penin A."/>
            <person name="Logacheva M."/>
        </authorList>
    </citation>
    <scope>NUCLEOTIDE SEQUENCE</scope>
    <source>
        <strain evidence="1">Hsosn_3</strain>
        <tissue evidence="1">Leaf</tissue>
    </source>
</reference>
<comment type="caution">
    <text evidence="1">The sequence shown here is derived from an EMBL/GenBank/DDBJ whole genome shotgun (WGS) entry which is preliminary data.</text>
</comment>
<evidence type="ECO:0000313" key="1">
    <source>
        <dbReference type="EMBL" id="KAK1355864.1"/>
    </source>
</evidence>
<dbReference type="EMBL" id="JAUIZM010000011">
    <property type="protein sequence ID" value="KAK1355865.1"/>
    <property type="molecule type" value="Genomic_DNA"/>
</dbReference>
<name>A0AAD8M147_9APIA</name>
<dbReference type="EMBL" id="JAUIZM010000011">
    <property type="protein sequence ID" value="KAK1355864.1"/>
    <property type="molecule type" value="Genomic_DNA"/>
</dbReference>
<reference evidence="1" key="2">
    <citation type="submission" date="2023-05" db="EMBL/GenBank/DDBJ databases">
        <authorList>
            <person name="Schelkunov M.I."/>
        </authorList>
    </citation>
    <scope>NUCLEOTIDE SEQUENCE</scope>
    <source>
        <strain evidence="1">Hsosn_3</strain>
        <tissue evidence="1">Leaf</tissue>
    </source>
</reference>
<accession>A0AAD8M147</accession>